<dbReference type="Proteomes" id="UP000294546">
    <property type="component" value="Unassembled WGS sequence"/>
</dbReference>
<keyword evidence="2 5" id="KW-0812">Transmembrane</keyword>
<sequence length="300" mass="32237">MNRGDFFGESSTLNPVLLRAAALIVLSESMLVGAGVIIRVVSEELSTPMIVFMRNLMGLILMLPFLLRASRAMATNNIHLHLMRAVVGISAMSCLYYSWSVLPLGQAALLKQTAPFFVPVIAFWWLSESVPARVKLALLVGFAGVALILNPQQGEINLGLLVALLGASLSALAKVTVRRMHLTEPPQRIVFYFALFGSLFSVVPAVLYWVTPSTEALVWLLGLGATSTLAQLSMSRAYTLVPAAQLGPFTYSSVVLAAGVGWLLWDESVALLTVFGMLLVFAGGVLTLNRPAPKTAGRAH</sequence>
<evidence type="ECO:0000256" key="2">
    <source>
        <dbReference type="ARBA" id="ARBA00022692"/>
    </source>
</evidence>
<evidence type="ECO:0000256" key="5">
    <source>
        <dbReference type="SAM" id="Phobius"/>
    </source>
</evidence>
<dbReference type="GO" id="GO:0016020">
    <property type="term" value="C:membrane"/>
    <property type="evidence" value="ECO:0007669"/>
    <property type="project" value="UniProtKB-SubCell"/>
</dbReference>
<evidence type="ECO:0000313" key="7">
    <source>
        <dbReference type="EMBL" id="TCK09371.1"/>
    </source>
</evidence>
<comment type="subcellular location">
    <subcellularLocation>
        <location evidence="1">Membrane</location>
        <topology evidence="1">Multi-pass membrane protein</topology>
    </subcellularLocation>
</comment>
<feature type="transmembrane region" description="Helical" evidence="5">
    <location>
        <begin position="246"/>
        <end position="265"/>
    </location>
</feature>
<keyword evidence="4 5" id="KW-0472">Membrane</keyword>
<keyword evidence="3 5" id="KW-1133">Transmembrane helix</keyword>
<reference evidence="7 8" key="1">
    <citation type="submission" date="2019-03" db="EMBL/GenBank/DDBJ databases">
        <title>Genomic Encyclopedia of Archaeal and Bacterial Type Strains, Phase II (KMG-II): from individual species to whole genera.</title>
        <authorList>
            <person name="Goeker M."/>
        </authorList>
    </citation>
    <scope>NUCLEOTIDE SEQUENCE [LARGE SCALE GENOMIC DNA]</scope>
    <source>
        <strain evidence="7 8">DSM 27697</strain>
    </source>
</reference>
<evidence type="ECO:0000259" key="6">
    <source>
        <dbReference type="PROSITE" id="PS50042"/>
    </source>
</evidence>
<dbReference type="AlphaFoldDB" id="A0A4R1GPM2"/>
<feature type="transmembrane region" description="Helical" evidence="5">
    <location>
        <begin position="156"/>
        <end position="177"/>
    </location>
</feature>
<dbReference type="InterPro" id="IPR037185">
    <property type="entry name" value="EmrE-like"/>
</dbReference>
<feature type="transmembrane region" description="Helical" evidence="5">
    <location>
        <begin position="47"/>
        <end position="67"/>
    </location>
</feature>
<accession>A0A4R1GPM2</accession>
<keyword evidence="8" id="KW-1185">Reference proteome</keyword>
<dbReference type="PROSITE" id="PS50042">
    <property type="entry name" value="CNMP_BINDING_3"/>
    <property type="match status" value="1"/>
</dbReference>
<dbReference type="PANTHER" id="PTHR22911">
    <property type="entry name" value="ACYL-MALONYL CONDENSING ENZYME-RELATED"/>
    <property type="match status" value="1"/>
</dbReference>
<dbReference type="SUPFAM" id="SSF103481">
    <property type="entry name" value="Multidrug resistance efflux transporter EmrE"/>
    <property type="match status" value="2"/>
</dbReference>
<dbReference type="InterPro" id="IPR000620">
    <property type="entry name" value="EamA_dom"/>
</dbReference>
<protein>
    <submittedName>
        <fullName evidence="7">EamA-like transporter family protein</fullName>
    </submittedName>
</protein>
<proteinExistence type="predicted"/>
<feature type="transmembrane region" description="Helical" evidence="5">
    <location>
        <begin position="20"/>
        <end position="41"/>
    </location>
</feature>
<feature type="transmembrane region" description="Helical" evidence="5">
    <location>
        <begin position="271"/>
        <end position="288"/>
    </location>
</feature>
<feature type="transmembrane region" description="Helical" evidence="5">
    <location>
        <begin position="79"/>
        <end position="99"/>
    </location>
</feature>
<evidence type="ECO:0000256" key="4">
    <source>
        <dbReference type="ARBA" id="ARBA00023136"/>
    </source>
</evidence>
<feature type="domain" description="Cyclic nucleotide-binding" evidence="6">
    <location>
        <begin position="1"/>
        <end position="31"/>
    </location>
</feature>
<dbReference type="PANTHER" id="PTHR22911:SF6">
    <property type="entry name" value="SOLUTE CARRIER FAMILY 35 MEMBER G1"/>
    <property type="match status" value="1"/>
</dbReference>
<dbReference type="Pfam" id="PF00892">
    <property type="entry name" value="EamA"/>
    <property type="match status" value="2"/>
</dbReference>
<evidence type="ECO:0000313" key="8">
    <source>
        <dbReference type="Proteomes" id="UP000294546"/>
    </source>
</evidence>
<feature type="transmembrane region" description="Helical" evidence="5">
    <location>
        <begin position="189"/>
        <end position="210"/>
    </location>
</feature>
<evidence type="ECO:0000256" key="3">
    <source>
        <dbReference type="ARBA" id="ARBA00022989"/>
    </source>
</evidence>
<evidence type="ECO:0000256" key="1">
    <source>
        <dbReference type="ARBA" id="ARBA00004141"/>
    </source>
</evidence>
<name>A0A4R1GPM2_9GAMM</name>
<organism evidence="7 8">
    <name type="scientific">Marinobacterium mangrovicola</name>
    <dbReference type="NCBI Taxonomy" id="1476959"/>
    <lineage>
        <taxon>Bacteria</taxon>
        <taxon>Pseudomonadati</taxon>
        <taxon>Pseudomonadota</taxon>
        <taxon>Gammaproteobacteria</taxon>
        <taxon>Oceanospirillales</taxon>
        <taxon>Oceanospirillaceae</taxon>
        <taxon>Marinobacterium</taxon>
    </lineage>
</organism>
<gene>
    <name evidence="7" type="ORF">CLV83_1477</name>
</gene>
<feature type="transmembrane region" description="Helical" evidence="5">
    <location>
        <begin position="216"/>
        <end position="234"/>
    </location>
</feature>
<dbReference type="InterPro" id="IPR000595">
    <property type="entry name" value="cNMP-bd_dom"/>
</dbReference>
<comment type="caution">
    <text evidence="7">The sequence shown here is derived from an EMBL/GenBank/DDBJ whole genome shotgun (WGS) entry which is preliminary data.</text>
</comment>
<dbReference type="EMBL" id="SMFU01000007">
    <property type="protein sequence ID" value="TCK09371.1"/>
    <property type="molecule type" value="Genomic_DNA"/>
</dbReference>